<comment type="caution">
    <text evidence="2">The sequence shown here is derived from an EMBL/GenBank/DDBJ whole genome shotgun (WGS) entry which is preliminary data.</text>
</comment>
<gene>
    <name evidence="2" type="ORF">C8N34_108221</name>
</gene>
<dbReference type="EMBL" id="QBKP01000008">
    <property type="protein sequence ID" value="PTX49111.1"/>
    <property type="molecule type" value="Genomic_DNA"/>
</dbReference>
<proteinExistence type="predicted"/>
<evidence type="ECO:0000256" key="1">
    <source>
        <dbReference type="SAM" id="MobiDB-lite"/>
    </source>
</evidence>
<reference evidence="2 3" key="1">
    <citation type="submission" date="2018-04" db="EMBL/GenBank/DDBJ databases">
        <title>Genomic Encyclopedia of Archaeal and Bacterial Type Strains, Phase II (KMG-II): from individual species to whole genera.</title>
        <authorList>
            <person name="Goeker M."/>
        </authorList>
    </citation>
    <scope>NUCLEOTIDE SEQUENCE [LARGE SCALE GENOMIC DNA]</scope>
    <source>
        <strain evidence="2 3">DSM 21823</strain>
    </source>
</reference>
<sequence>MIGSFKTTINHRQGNTMPALEDLTAALTANTAEIQRLTAITEKLLAVRTDAIETVKSAAAPVDKPATSKKTEKPAETAAASAEEKPQPASAPPKITIDELNAIISGEKKASDDDMRAMGAFYVTFGGTDTDPVPQDEAKRRMATVRTEILAHPKIKAETMATVPENMRKAAAKKIGDLIAAISAPAADPDEL</sequence>
<protein>
    <submittedName>
        <fullName evidence="2">Uncharacterized protein</fullName>
    </submittedName>
</protein>
<name>A0A2T6AZ86_9RHOB</name>
<evidence type="ECO:0000313" key="3">
    <source>
        <dbReference type="Proteomes" id="UP000244224"/>
    </source>
</evidence>
<dbReference type="Proteomes" id="UP000244224">
    <property type="component" value="Unassembled WGS sequence"/>
</dbReference>
<dbReference type="AlphaFoldDB" id="A0A2T6AZ86"/>
<evidence type="ECO:0000313" key="2">
    <source>
        <dbReference type="EMBL" id="PTX49111.1"/>
    </source>
</evidence>
<accession>A0A2T6AZ86</accession>
<feature type="region of interest" description="Disordered" evidence="1">
    <location>
        <begin position="60"/>
        <end position="96"/>
    </location>
</feature>
<organism evidence="2 3">
    <name type="scientific">Gemmobacter caeni</name>
    <dbReference type="NCBI Taxonomy" id="589035"/>
    <lineage>
        <taxon>Bacteria</taxon>
        <taxon>Pseudomonadati</taxon>
        <taxon>Pseudomonadota</taxon>
        <taxon>Alphaproteobacteria</taxon>
        <taxon>Rhodobacterales</taxon>
        <taxon>Paracoccaceae</taxon>
        <taxon>Gemmobacter</taxon>
    </lineage>
</organism>
<keyword evidence="3" id="KW-1185">Reference proteome</keyword>